<dbReference type="PANTHER" id="PTHR43133">
    <property type="entry name" value="RNA POLYMERASE ECF-TYPE SIGMA FACTO"/>
    <property type="match status" value="1"/>
</dbReference>
<keyword evidence="3" id="KW-0804">Transcription</keyword>
<dbReference type="AlphaFoldDB" id="D9PLV3"/>
<keyword evidence="2" id="KW-0731">Sigma factor</keyword>
<dbReference type="PANTHER" id="PTHR43133:SF51">
    <property type="entry name" value="RNA POLYMERASE SIGMA FACTOR"/>
    <property type="match status" value="1"/>
</dbReference>
<dbReference type="Gene3D" id="1.10.1740.10">
    <property type="match status" value="1"/>
</dbReference>
<accession>D9PLV3</accession>
<evidence type="ECO:0000256" key="1">
    <source>
        <dbReference type="ARBA" id="ARBA00023015"/>
    </source>
</evidence>
<keyword evidence="1" id="KW-0805">Transcription regulation</keyword>
<dbReference type="GO" id="GO:0016987">
    <property type="term" value="F:sigma factor activity"/>
    <property type="evidence" value="ECO:0007669"/>
    <property type="project" value="UniProtKB-KW"/>
</dbReference>
<dbReference type="EMBL" id="ADZX01000767">
    <property type="protein sequence ID" value="EFK95475.1"/>
    <property type="molecule type" value="Genomic_DNA"/>
</dbReference>
<dbReference type="GO" id="GO:0006352">
    <property type="term" value="P:DNA-templated transcription initiation"/>
    <property type="evidence" value="ECO:0007669"/>
    <property type="project" value="InterPro"/>
</dbReference>
<dbReference type="NCBIfam" id="TIGR02937">
    <property type="entry name" value="sigma70-ECF"/>
    <property type="match status" value="1"/>
</dbReference>
<feature type="domain" description="RNA polymerase sigma-70 region 2" evidence="4">
    <location>
        <begin position="27"/>
        <end position="93"/>
    </location>
</feature>
<dbReference type="InterPro" id="IPR039425">
    <property type="entry name" value="RNA_pol_sigma-70-like"/>
</dbReference>
<protein>
    <submittedName>
        <fullName evidence="5">RNA polymerase sigma factor sigW (Sigma-W factor)</fullName>
    </submittedName>
</protein>
<dbReference type="InterPro" id="IPR013325">
    <property type="entry name" value="RNA_pol_sigma_r2"/>
</dbReference>
<evidence type="ECO:0000313" key="5">
    <source>
        <dbReference type="EMBL" id="EFK95475.1"/>
    </source>
</evidence>
<evidence type="ECO:0000256" key="2">
    <source>
        <dbReference type="ARBA" id="ARBA00023082"/>
    </source>
</evidence>
<evidence type="ECO:0000259" key="4">
    <source>
        <dbReference type="Pfam" id="PF04542"/>
    </source>
</evidence>
<dbReference type="Pfam" id="PF04542">
    <property type="entry name" value="Sigma70_r2"/>
    <property type="match status" value="1"/>
</dbReference>
<proteinExistence type="predicted"/>
<organism evidence="5">
    <name type="scientific">sediment metagenome</name>
    <dbReference type="NCBI Taxonomy" id="749907"/>
    <lineage>
        <taxon>unclassified sequences</taxon>
        <taxon>metagenomes</taxon>
        <taxon>ecological metagenomes</taxon>
    </lineage>
</organism>
<name>D9PLV3_9ZZZZ</name>
<comment type="caution">
    <text evidence="5">The sequence shown here is derived from an EMBL/GenBank/DDBJ whole genome shotgun (WGS) entry which is preliminary data.</text>
</comment>
<dbReference type="InterPro" id="IPR007627">
    <property type="entry name" value="RNA_pol_sigma70_r2"/>
</dbReference>
<sequence length="94" mass="11493">MIDCKQYSDLDIVKLILSGDIDAYYCLVEMYKDKLLRYIMRITQIYEEEAENILQEVFIKAYKNLYSYDHSFSFSSWIYRITHNMVIDYHRTHN</sequence>
<gene>
    <name evidence="5" type="primary">sigW</name>
    <name evidence="5" type="ORF">LDC_2529</name>
</gene>
<reference evidence="5" key="1">
    <citation type="submission" date="2010-07" db="EMBL/GenBank/DDBJ databases">
        <authorList>
            <consortium name="CONSOLIDER consortium CSD2007-00005"/>
            <person name="Guazzaroni M.-E."/>
            <person name="Richter M."/>
            <person name="Garcia-Salamanca A."/>
            <person name="Yarza P."/>
            <person name="Ferrer M."/>
        </authorList>
    </citation>
    <scope>NUCLEOTIDE SEQUENCE</scope>
</reference>
<reference evidence="5" key="2">
    <citation type="journal article" date="2011" name="Microb. Ecol.">
        <title>Taxonomic and Functional Metagenomic Profiling of the Microbial Community in the Anoxic Sediment of a Sub-saline Shallow Lake (Laguna de Carrizo, Central Spain).</title>
        <authorList>
            <person name="Ferrer M."/>
            <person name="Guazzaroni M.E."/>
            <person name="Richter M."/>
            <person name="Garcia-Salamanca A."/>
            <person name="Yarza P."/>
            <person name="Suarez-Suarez A."/>
            <person name="Solano J."/>
            <person name="Alcaide M."/>
            <person name="van Dillewijn P."/>
            <person name="Molina-Henares M.A."/>
            <person name="Lopez-Cortes N."/>
            <person name="Al-Ramahi Y."/>
            <person name="Guerrero C."/>
            <person name="Acosta A."/>
            <person name="de Eugenio L.I."/>
            <person name="Martinez V."/>
            <person name="Marques S."/>
            <person name="Rojo F."/>
            <person name="Santero E."/>
            <person name="Genilloud O."/>
            <person name="Perez-Perez J."/>
            <person name="Rossello-Mora R."/>
            <person name="Ramos J.L."/>
        </authorList>
    </citation>
    <scope>NUCLEOTIDE SEQUENCE</scope>
</reference>
<dbReference type="SUPFAM" id="SSF88946">
    <property type="entry name" value="Sigma2 domain of RNA polymerase sigma factors"/>
    <property type="match status" value="1"/>
</dbReference>
<dbReference type="InterPro" id="IPR014284">
    <property type="entry name" value="RNA_pol_sigma-70_dom"/>
</dbReference>
<evidence type="ECO:0000256" key="3">
    <source>
        <dbReference type="ARBA" id="ARBA00023163"/>
    </source>
</evidence>